<dbReference type="InterPro" id="IPR014146">
    <property type="entry name" value="LigD_ligase_dom"/>
</dbReference>
<evidence type="ECO:0000313" key="24">
    <source>
        <dbReference type="EMBL" id="SHH24298.1"/>
    </source>
</evidence>
<evidence type="ECO:0000256" key="2">
    <source>
        <dbReference type="ARBA" id="ARBA00012727"/>
    </source>
</evidence>
<reference evidence="25" key="1">
    <citation type="submission" date="2016-11" db="EMBL/GenBank/DDBJ databases">
        <authorList>
            <person name="Varghese N."/>
            <person name="Submissions S."/>
        </authorList>
    </citation>
    <scope>NUCLEOTIDE SEQUENCE [LARGE SCALE GENOMIC DNA]</scope>
    <source>
        <strain evidence="25">CGMCC 1.6496</strain>
    </source>
</reference>
<protein>
    <recommendedName>
        <fullName evidence="2">DNA ligase (ATP)</fullName>
        <ecNumber evidence="2">6.5.1.1</ecNumber>
    </recommendedName>
    <alternativeName>
        <fullName evidence="19">NHEJ DNA polymerase</fullName>
    </alternativeName>
</protein>
<dbReference type="CDD" id="cd07906">
    <property type="entry name" value="Adenylation_DNA_ligase_LigD_LigC"/>
    <property type="match status" value="1"/>
</dbReference>
<dbReference type="GO" id="GO:0003910">
    <property type="term" value="F:DNA ligase (ATP) activity"/>
    <property type="evidence" value="ECO:0007669"/>
    <property type="project" value="UniProtKB-EC"/>
</dbReference>
<evidence type="ECO:0000256" key="8">
    <source>
        <dbReference type="ARBA" id="ARBA00022741"/>
    </source>
</evidence>
<keyword evidence="7" id="KW-0479">Metal-binding</keyword>
<dbReference type="NCBIfam" id="TIGR02779">
    <property type="entry name" value="NHEJ_ligase_lig"/>
    <property type="match status" value="1"/>
</dbReference>
<keyword evidence="4" id="KW-0808">Transferase</keyword>
<keyword evidence="6" id="KW-0540">Nuclease</keyword>
<evidence type="ECO:0000256" key="6">
    <source>
        <dbReference type="ARBA" id="ARBA00022722"/>
    </source>
</evidence>
<evidence type="ECO:0000256" key="7">
    <source>
        <dbReference type="ARBA" id="ARBA00022723"/>
    </source>
</evidence>
<keyword evidence="12" id="KW-0067">ATP-binding</keyword>
<comment type="catalytic activity">
    <reaction evidence="20">
        <text>ATP + (deoxyribonucleotide)n-3'-hydroxyl + 5'-phospho-(deoxyribonucleotide)m = (deoxyribonucleotide)n+m + AMP + diphosphate.</text>
        <dbReference type="EC" id="6.5.1.1"/>
    </reaction>
</comment>
<keyword evidence="13" id="KW-0239">DNA-directed DNA polymerase</keyword>
<dbReference type="Gene3D" id="3.30.470.30">
    <property type="entry name" value="DNA ligase/mRNA capping enzyme"/>
    <property type="match status" value="1"/>
</dbReference>
<evidence type="ECO:0000256" key="16">
    <source>
        <dbReference type="ARBA" id="ARBA00023204"/>
    </source>
</evidence>
<dbReference type="Gene3D" id="3.90.920.10">
    <property type="entry name" value="DNA primase, PRIM domain"/>
    <property type="match status" value="1"/>
</dbReference>
<dbReference type="GO" id="GO:0046872">
    <property type="term" value="F:metal ion binding"/>
    <property type="evidence" value="ECO:0007669"/>
    <property type="project" value="UniProtKB-KW"/>
</dbReference>
<keyword evidence="14" id="KW-0238">DNA-binding</keyword>
<accession>A0A1M5RDM3</accession>
<dbReference type="AlphaFoldDB" id="A0A1M5RDM3"/>
<dbReference type="EC" id="6.5.1.1" evidence="2"/>
<keyword evidence="3" id="KW-0436">Ligase</keyword>
<dbReference type="PROSITE" id="PS50160">
    <property type="entry name" value="DNA_LIGASE_A3"/>
    <property type="match status" value="1"/>
</dbReference>
<dbReference type="NCBIfam" id="TIGR02776">
    <property type="entry name" value="NHEJ_ligase_prk"/>
    <property type="match status" value="1"/>
</dbReference>
<dbReference type="PANTHER" id="PTHR42705:SF2">
    <property type="entry name" value="BIFUNCTIONAL NON-HOMOLOGOUS END JOINING PROTEIN LIGD"/>
    <property type="match status" value="1"/>
</dbReference>
<dbReference type="Proteomes" id="UP000184079">
    <property type="component" value="Unassembled WGS sequence"/>
</dbReference>
<keyword evidence="15" id="KW-0233">DNA recombination</keyword>
<keyword evidence="5" id="KW-0548">Nucleotidyltransferase</keyword>
<dbReference type="GO" id="GO:0003677">
    <property type="term" value="F:DNA binding"/>
    <property type="evidence" value="ECO:0007669"/>
    <property type="project" value="UniProtKB-KW"/>
</dbReference>
<evidence type="ECO:0000256" key="1">
    <source>
        <dbReference type="ARBA" id="ARBA00001936"/>
    </source>
</evidence>
<evidence type="ECO:0000256" key="10">
    <source>
        <dbReference type="ARBA" id="ARBA00022801"/>
    </source>
</evidence>
<evidence type="ECO:0000256" key="12">
    <source>
        <dbReference type="ARBA" id="ARBA00022840"/>
    </source>
</evidence>
<dbReference type="PROSITE" id="PS00333">
    <property type="entry name" value="DNA_LIGASE_A2"/>
    <property type="match status" value="1"/>
</dbReference>
<dbReference type="Pfam" id="PF01068">
    <property type="entry name" value="DNA_ligase_A_M"/>
    <property type="match status" value="1"/>
</dbReference>
<evidence type="ECO:0000256" key="22">
    <source>
        <dbReference type="ARBA" id="ARBA00049990"/>
    </source>
</evidence>
<evidence type="ECO:0000256" key="9">
    <source>
        <dbReference type="ARBA" id="ARBA00022763"/>
    </source>
</evidence>
<evidence type="ECO:0000256" key="17">
    <source>
        <dbReference type="ARBA" id="ARBA00023211"/>
    </source>
</evidence>
<evidence type="ECO:0000256" key="19">
    <source>
        <dbReference type="ARBA" id="ARBA00029943"/>
    </source>
</evidence>
<keyword evidence="16" id="KW-0234">DNA repair</keyword>
<keyword evidence="9" id="KW-0227">DNA damage</keyword>
<comment type="similarity">
    <text evidence="22">In the N-terminal section; belongs to the LigD polymerase family.</text>
</comment>
<dbReference type="NCBIfam" id="TIGR02778">
    <property type="entry name" value="ligD_pol"/>
    <property type="match status" value="1"/>
</dbReference>
<evidence type="ECO:0000256" key="4">
    <source>
        <dbReference type="ARBA" id="ARBA00022679"/>
    </source>
</evidence>
<dbReference type="GO" id="GO:0005524">
    <property type="term" value="F:ATP binding"/>
    <property type="evidence" value="ECO:0007669"/>
    <property type="project" value="UniProtKB-KW"/>
</dbReference>
<dbReference type="InterPro" id="IPR014145">
    <property type="entry name" value="LigD_pol_dom"/>
</dbReference>
<dbReference type="RefSeq" id="WP_073006933.1">
    <property type="nucleotide sequence ID" value="NZ_FQXD01000005.1"/>
</dbReference>
<dbReference type="GO" id="GO:0006281">
    <property type="term" value="P:DNA repair"/>
    <property type="evidence" value="ECO:0007669"/>
    <property type="project" value="UniProtKB-KW"/>
</dbReference>
<name>A0A1M5RDM3_9BACI</name>
<organism evidence="24 25">
    <name type="scientific">Virgibacillus chiguensis</name>
    <dbReference type="NCBI Taxonomy" id="411959"/>
    <lineage>
        <taxon>Bacteria</taxon>
        <taxon>Bacillati</taxon>
        <taxon>Bacillota</taxon>
        <taxon>Bacilli</taxon>
        <taxon>Bacillales</taxon>
        <taxon>Bacillaceae</taxon>
        <taxon>Virgibacillus</taxon>
    </lineage>
</organism>
<comment type="similarity">
    <text evidence="21">In the C-terminal section; belongs to the ATP-dependent DNA ligase family.</text>
</comment>
<keyword evidence="25" id="KW-1185">Reference proteome</keyword>
<dbReference type="EMBL" id="FQXD01000005">
    <property type="protein sequence ID" value="SHH24298.1"/>
    <property type="molecule type" value="Genomic_DNA"/>
</dbReference>
<gene>
    <name evidence="24" type="ORF">SAMN05421807_105116</name>
</gene>
<dbReference type="InterPro" id="IPR014143">
    <property type="entry name" value="NHEJ_ligase_prk"/>
</dbReference>
<dbReference type="InterPro" id="IPR012310">
    <property type="entry name" value="DNA_ligase_ATP-dep_cent"/>
</dbReference>
<keyword evidence="17" id="KW-0464">Manganese</keyword>
<evidence type="ECO:0000256" key="13">
    <source>
        <dbReference type="ARBA" id="ARBA00022932"/>
    </source>
</evidence>
<evidence type="ECO:0000256" key="5">
    <source>
        <dbReference type="ARBA" id="ARBA00022695"/>
    </source>
</evidence>
<evidence type="ECO:0000256" key="3">
    <source>
        <dbReference type="ARBA" id="ARBA00022598"/>
    </source>
</evidence>
<dbReference type="InterPro" id="IPR016059">
    <property type="entry name" value="DNA_ligase_ATP-dep_CS"/>
</dbReference>
<dbReference type="OrthoDB" id="9802472at2"/>
<comment type="cofactor">
    <cofactor evidence="1">
        <name>Mn(2+)</name>
        <dbReference type="ChEBI" id="CHEBI:29035"/>
    </cofactor>
</comment>
<keyword evidence="8" id="KW-0547">Nucleotide-binding</keyword>
<dbReference type="Pfam" id="PF21686">
    <property type="entry name" value="LigD_Prim-Pol"/>
    <property type="match status" value="1"/>
</dbReference>
<evidence type="ECO:0000259" key="23">
    <source>
        <dbReference type="PROSITE" id="PS50160"/>
    </source>
</evidence>
<dbReference type="GO" id="GO:0006310">
    <property type="term" value="P:DNA recombination"/>
    <property type="evidence" value="ECO:0007669"/>
    <property type="project" value="UniProtKB-KW"/>
</dbReference>
<evidence type="ECO:0000256" key="11">
    <source>
        <dbReference type="ARBA" id="ARBA00022839"/>
    </source>
</evidence>
<feature type="domain" description="ATP-dependent DNA ligase family profile" evidence="23">
    <location>
        <begin position="106"/>
        <end position="199"/>
    </location>
</feature>
<evidence type="ECO:0000256" key="14">
    <source>
        <dbReference type="ARBA" id="ARBA00023125"/>
    </source>
</evidence>
<dbReference type="PANTHER" id="PTHR42705">
    <property type="entry name" value="BIFUNCTIONAL NON-HOMOLOGOUS END JOINING PROTEIN LIGD"/>
    <property type="match status" value="1"/>
</dbReference>
<dbReference type="GO" id="GO:0004527">
    <property type="term" value="F:exonuclease activity"/>
    <property type="evidence" value="ECO:0007669"/>
    <property type="project" value="UniProtKB-KW"/>
</dbReference>
<sequence>MEVMKPIPTRDIPRGNGWLYEVKYDGYRCTLQWQKESIQLRSKNHNDLSKQFPEIITACLQVQDQMESYLPLMLDGELVILNQPYQANFDWMQKRARMQTEASIRSASKERSACLMAFDILQEQGNALLSTPLEERKNILKTRLSHQLFKDKIMYVPSYSDPDPLWEKIFTHLGEGMIAKRKHSTYKQGKQHQDWYKIKNWRSISGFLTAYDGDNDYFQVGVYKNNHIISIGKCKHGLSQRDFSTVKQLFQTKGKLENKTYTLPPAICATIHSLDLYKQELREPAFQKILAHARPEEMTWKKLEFAQAMFPKEIDITNEDKLFWKGLDYTKADLLLHIRQIAPYMLPFLQQRALTIIRAPDGVEGEHFFQKHLPSYAPPFMARQTHQGKEIITCETLKDLIWLTNHGTIEFHTPFQSLTARTPEEIVFDLDPPNRDRFDLAIHAALNMKHVFDELQLTSFVKTSGNKGLQIYIPIPSGSMTYKQTALFTEAIARTLENAFPALFTTERLKEKRKGRLYIDYVQHGKGKTIIAPYSPRKTAEATIAMPLYWEELTNDLSPKSFTLKNAVELVKQRGCPWRNYEAVKKSQNLTEILTFLGT</sequence>
<keyword evidence="11" id="KW-0269">Exonuclease</keyword>
<evidence type="ECO:0000256" key="21">
    <source>
        <dbReference type="ARBA" id="ARBA00049981"/>
    </source>
</evidence>
<evidence type="ECO:0000313" key="25">
    <source>
        <dbReference type="Proteomes" id="UP000184079"/>
    </source>
</evidence>
<dbReference type="GO" id="GO:0003887">
    <property type="term" value="F:DNA-directed DNA polymerase activity"/>
    <property type="evidence" value="ECO:0007669"/>
    <property type="project" value="UniProtKB-KW"/>
</dbReference>
<dbReference type="InterPro" id="IPR052171">
    <property type="entry name" value="NHEJ_LigD"/>
</dbReference>
<evidence type="ECO:0000256" key="15">
    <source>
        <dbReference type="ARBA" id="ARBA00023172"/>
    </source>
</evidence>
<keyword evidence="18" id="KW-0511">Multifunctional enzyme</keyword>
<proteinExistence type="inferred from homology"/>
<evidence type="ECO:0000256" key="18">
    <source>
        <dbReference type="ARBA" id="ARBA00023268"/>
    </source>
</evidence>
<evidence type="ECO:0000256" key="20">
    <source>
        <dbReference type="ARBA" id="ARBA00034003"/>
    </source>
</evidence>
<dbReference type="SUPFAM" id="SSF56091">
    <property type="entry name" value="DNA ligase/mRNA capping enzyme, catalytic domain"/>
    <property type="match status" value="1"/>
</dbReference>
<keyword evidence="10" id="KW-0378">Hydrolase</keyword>